<dbReference type="AlphaFoldDB" id="A0A917DDP1"/>
<dbReference type="Gene3D" id="2.40.160.20">
    <property type="match status" value="1"/>
</dbReference>
<dbReference type="Pfam" id="PF13568">
    <property type="entry name" value="OMP_b-brl_2"/>
    <property type="match status" value="1"/>
</dbReference>
<proteinExistence type="predicted"/>
<reference evidence="2" key="2">
    <citation type="submission" date="2020-09" db="EMBL/GenBank/DDBJ databases">
        <authorList>
            <person name="Sun Q."/>
            <person name="Zhou Y."/>
        </authorList>
    </citation>
    <scope>NUCLEOTIDE SEQUENCE</scope>
    <source>
        <strain evidence="2">CGMCC 1.12506</strain>
    </source>
</reference>
<organism evidence="2 3">
    <name type="scientific">Flavobacterium orientale</name>
    <dbReference type="NCBI Taxonomy" id="1756020"/>
    <lineage>
        <taxon>Bacteria</taxon>
        <taxon>Pseudomonadati</taxon>
        <taxon>Bacteroidota</taxon>
        <taxon>Flavobacteriia</taxon>
        <taxon>Flavobacteriales</taxon>
        <taxon>Flavobacteriaceae</taxon>
        <taxon>Flavobacterium</taxon>
    </lineage>
</organism>
<gene>
    <name evidence="2" type="ORF">GCM10011343_19960</name>
</gene>
<evidence type="ECO:0000313" key="2">
    <source>
        <dbReference type="EMBL" id="GGD29747.1"/>
    </source>
</evidence>
<evidence type="ECO:0000259" key="1">
    <source>
        <dbReference type="Pfam" id="PF13568"/>
    </source>
</evidence>
<keyword evidence="3" id="KW-1185">Reference proteome</keyword>
<reference evidence="2" key="1">
    <citation type="journal article" date="2014" name="Int. J. Syst. Evol. Microbiol.">
        <title>Complete genome sequence of Corynebacterium casei LMG S-19264T (=DSM 44701T), isolated from a smear-ripened cheese.</title>
        <authorList>
            <consortium name="US DOE Joint Genome Institute (JGI-PGF)"/>
            <person name="Walter F."/>
            <person name="Albersmeier A."/>
            <person name="Kalinowski J."/>
            <person name="Ruckert C."/>
        </authorList>
    </citation>
    <scope>NUCLEOTIDE SEQUENCE</scope>
    <source>
        <strain evidence="2">CGMCC 1.12506</strain>
    </source>
</reference>
<dbReference type="EMBL" id="BMFG01000007">
    <property type="protein sequence ID" value="GGD29747.1"/>
    <property type="molecule type" value="Genomic_DNA"/>
</dbReference>
<dbReference type="SUPFAM" id="SSF56925">
    <property type="entry name" value="OMPA-like"/>
    <property type="match status" value="1"/>
</dbReference>
<sequence>MHTTANAQFLKFGVKAGANFASLDGDDVSGLDTYTSFHFGGLVEFKVLENLSIQPEVLYSSQGAKVNEENIKDINFNYITVPVLAKIYLISEKLSLEAGPQFSFLMNDNLNDQFESKSFDFAAVGGLGFQITDNVFVQGRYVLGLTDTTSDAEIKNRVIQVSVGYRF</sequence>
<dbReference type="InterPro" id="IPR011250">
    <property type="entry name" value="OMP/PagP_B-barrel"/>
</dbReference>
<evidence type="ECO:0000313" key="3">
    <source>
        <dbReference type="Proteomes" id="UP000625735"/>
    </source>
</evidence>
<accession>A0A917DDP1</accession>
<comment type="caution">
    <text evidence="2">The sequence shown here is derived from an EMBL/GenBank/DDBJ whole genome shotgun (WGS) entry which is preliminary data.</text>
</comment>
<name>A0A917DDP1_9FLAO</name>
<dbReference type="Proteomes" id="UP000625735">
    <property type="component" value="Unassembled WGS sequence"/>
</dbReference>
<protein>
    <recommendedName>
        <fullName evidence="1">Outer membrane protein beta-barrel domain-containing protein</fullName>
    </recommendedName>
</protein>
<dbReference type="InterPro" id="IPR025665">
    <property type="entry name" value="Beta-barrel_OMP_2"/>
</dbReference>
<feature type="domain" description="Outer membrane protein beta-barrel" evidence="1">
    <location>
        <begin position="7"/>
        <end position="149"/>
    </location>
</feature>